<accession>A0A369BIA6</accession>
<reference evidence="1 2" key="1">
    <citation type="submission" date="2018-07" db="EMBL/GenBank/DDBJ databases">
        <title>Genomic Encyclopedia of Type Strains, Phase IV (KMG-IV): sequencing the most valuable type-strain genomes for metagenomic binning, comparative biology and taxonomic classification.</title>
        <authorList>
            <person name="Goeker M."/>
        </authorList>
    </citation>
    <scope>NUCLEOTIDE SEQUENCE [LARGE SCALE GENOMIC DNA]</scope>
    <source>
        <strain evidence="1 2">DSM 27016</strain>
    </source>
</reference>
<gene>
    <name evidence="1" type="ORF">DFR58_103169</name>
</gene>
<evidence type="ECO:0000313" key="1">
    <source>
        <dbReference type="EMBL" id="RCX19424.1"/>
    </source>
</evidence>
<dbReference type="Proteomes" id="UP000253034">
    <property type="component" value="Unassembled WGS sequence"/>
</dbReference>
<evidence type="ECO:0000313" key="2">
    <source>
        <dbReference type="Proteomes" id="UP000253034"/>
    </source>
</evidence>
<dbReference type="EMBL" id="QPJT01000003">
    <property type="protein sequence ID" value="RCX19424.1"/>
    <property type="molecule type" value="Genomic_DNA"/>
</dbReference>
<keyword evidence="2" id="KW-1185">Reference proteome</keyword>
<sequence>MIIRQLKAKQFEGLHKFLVTKAHVEPLEASYTVNMTINDVEYVIKVQPERYNKIAVLQVLRIYREECGPRFELITKGNLLSSLLEMLIYQRVG</sequence>
<comment type="caution">
    <text evidence="1">The sequence shown here is derived from an EMBL/GenBank/DDBJ whole genome shotgun (WGS) entry which is preliminary data.</text>
</comment>
<name>A0A369BIA6_9FIRM</name>
<protein>
    <submittedName>
        <fullName evidence="1">Uncharacterized protein</fullName>
    </submittedName>
</protein>
<dbReference type="AlphaFoldDB" id="A0A369BIA6"/>
<dbReference type="OrthoDB" id="1865272at2"/>
<proteinExistence type="predicted"/>
<organism evidence="1 2">
    <name type="scientific">Anaerobacterium chartisolvens</name>
    <dbReference type="NCBI Taxonomy" id="1297424"/>
    <lineage>
        <taxon>Bacteria</taxon>
        <taxon>Bacillati</taxon>
        <taxon>Bacillota</taxon>
        <taxon>Clostridia</taxon>
        <taxon>Eubacteriales</taxon>
        <taxon>Oscillospiraceae</taxon>
        <taxon>Anaerobacterium</taxon>
    </lineage>
</organism>